<evidence type="ECO:0000256" key="5">
    <source>
        <dbReference type="ARBA" id="ARBA00023136"/>
    </source>
</evidence>
<dbReference type="PANTHER" id="PTHR31733">
    <property type="entry name" value="RIBONUCLEASE KAPPA"/>
    <property type="match status" value="1"/>
</dbReference>
<evidence type="ECO:0000313" key="8">
    <source>
        <dbReference type="Proteomes" id="UP001651158"/>
    </source>
</evidence>
<accession>A0ABR4QHZ7</accession>
<proteinExistence type="inferred from homology"/>
<comment type="subcellular location">
    <subcellularLocation>
        <location evidence="1">Membrane</location>
        <topology evidence="1">Multi-pass membrane protein</topology>
    </subcellularLocation>
</comment>
<dbReference type="EMBL" id="JAKROA010000003">
    <property type="protein sequence ID" value="KAL5109264.1"/>
    <property type="molecule type" value="Genomic_DNA"/>
</dbReference>
<evidence type="ECO:0000256" key="3">
    <source>
        <dbReference type="ARBA" id="ARBA00022692"/>
    </source>
</evidence>
<keyword evidence="4 6" id="KW-1133">Transmembrane helix</keyword>
<keyword evidence="5 6" id="KW-0472">Membrane</keyword>
<dbReference type="InterPro" id="IPR026770">
    <property type="entry name" value="RNase_K"/>
</dbReference>
<protein>
    <submittedName>
        <fullName evidence="7">Ribonuclease kappa</fullName>
    </submittedName>
</protein>
<keyword evidence="3 6" id="KW-0812">Transmembrane</keyword>
<name>A0ABR4QHZ7_9CEST</name>
<evidence type="ECO:0000256" key="6">
    <source>
        <dbReference type="SAM" id="Phobius"/>
    </source>
</evidence>
<gene>
    <name evidence="7" type="ORF">TcWFU_007924</name>
</gene>
<feature type="transmembrane region" description="Helical" evidence="6">
    <location>
        <begin position="63"/>
        <end position="84"/>
    </location>
</feature>
<organism evidence="7 8">
    <name type="scientific">Taenia crassiceps</name>
    <dbReference type="NCBI Taxonomy" id="6207"/>
    <lineage>
        <taxon>Eukaryota</taxon>
        <taxon>Metazoa</taxon>
        <taxon>Spiralia</taxon>
        <taxon>Lophotrochozoa</taxon>
        <taxon>Platyhelminthes</taxon>
        <taxon>Cestoda</taxon>
        <taxon>Eucestoda</taxon>
        <taxon>Cyclophyllidea</taxon>
        <taxon>Taeniidae</taxon>
        <taxon>Taenia</taxon>
    </lineage>
</organism>
<feature type="transmembrane region" description="Helical" evidence="6">
    <location>
        <begin position="12"/>
        <end position="30"/>
    </location>
</feature>
<evidence type="ECO:0000256" key="4">
    <source>
        <dbReference type="ARBA" id="ARBA00022989"/>
    </source>
</evidence>
<comment type="caution">
    <text evidence="7">The sequence shown here is derived from an EMBL/GenBank/DDBJ whole genome shotgun (WGS) entry which is preliminary data.</text>
</comment>
<keyword evidence="8" id="KW-1185">Reference proteome</keyword>
<sequence length="120" mass="13046">MAPLLGKKCSACLIVLGVWGVIMLVLMGVFTRVNAVAFVDDIPINMKEWEDAKFAPSYIDEKFAMVSTNCFIAAGLYLLVLVFASIQFHLNIRYGYSSHCLSLHCPSAPLCTALSSASHG</sequence>
<evidence type="ECO:0000256" key="2">
    <source>
        <dbReference type="ARBA" id="ARBA00008458"/>
    </source>
</evidence>
<dbReference type="Proteomes" id="UP001651158">
    <property type="component" value="Unassembled WGS sequence"/>
</dbReference>
<evidence type="ECO:0000256" key="1">
    <source>
        <dbReference type="ARBA" id="ARBA00004141"/>
    </source>
</evidence>
<comment type="similarity">
    <text evidence="2">Belongs to the RNase K family.</text>
</comment>
<reference evidence="7 8" key="1">
    <citation type="journal article" date="2022" name="Front. Cell. Infect. Microbiol.">
        <title>The Genomes of Two Strains of Taenia crassiceps the Animal Model for the Study of Human Cysticercosis.</title>
        <authorList>
            <person name="Bobes R.J."/>
            <person name="Estrada K."/>
            <person name="Rios-Valencia D.G."/>
            <person name="Calderon-Gallegos A."/>
            <person name="de la Torre P."/>
            <person name="Carrero J.C."/>
            <person name="Sanchez-Flores A."/>
            <person name="Laclette J.P."/>
        </authorList>
    </citation>
    <scope>NUCLEOTIDE SEQUENCE [LARGE SCALE GENOMIC DNA]</scope>
    <source>
        <strain evidence="7">WFUcys</strain>
    </source>
</reference>
<evidence type="ECO:0000313" key="7">
    <source>
        <dbReference type="EMBL" id="KAL5109264.1"/>
    </source>
</evidence>